<evidence type="ECO:0000259" key="1">
    <source>
        <dbReference type="Pfam" id="PF24793"/>
    </source>
</evidence>
<dbReference type="EMBL" id="MZMT01000053">
    <property type="protein sequence ID" value="PIO42301.1"/>
    <property type="molecule type" value="Genomic_DNA"/>
</dbReference>
<dbReference type="SUPFAM" id="SSF75005">
    <property type="entry name" value="Arabinanase/levansucrase/invertase"/>
    <property type="match status" value="1"/>
</dbReference>
<dbReference type="InterPro" id="IPR056442">
    <property type="entry name" value="GINT1_N"/>
</dbReference>
<evidence type="ECO:0000313" key="2">
    <source>
        <dbReference type="EMBL" id="PIO42301.1"/>
    </source>
</evidence>
<dbReference type="AlphaFoldDB" id="A0A2N9VS33"/>
<comment type="caution">
    <text evidence="2">The sequence shown here is derived from an EMBL/GenBank/DDBJ whole genome shotgun (WGS) entry which is preliminary data.</text>
</comment>
<gene>
    <name evidence="2" type="ORF">B5P45_25080</name>
</gene>
<evidence type="ECO:0000313" key="3">
    <source>
        <dbReference type="Proteomes" id="UP000232163"/>
    </source>
</evidence>
<dbReference type="OrthoDB" id="3771157at2"/>
<name>A0A2N9VS33_9HYPH</name>
<dbReference type="InterPro" id="IPR023296">
    <property type="entry name" value="Glyco_hydro_beta-prop_sf"/>
</dbReference>
<dbReference type="Proteomes" id="UP000232163">
    <property type="component" value="Unassembled WGS sequence"/>
</dbReference>
<accession>A0A2N9VS33</accession>
<sequence length="520" mass="58877">MSKLRVAVLAASIDQLRNWELKLLNDILMDNQLDLCAVVLTGPFTAPAAPLFSRLLYNLDKRVFARQPAYPAKHVLSRLRTRPLVNLRNGDDLSSLNLDVVVRLAAEPLSNELLKSVRFGEWTFNFTETQSPTFDWTGFWEVKEKAALTITAVNIRQASESVSKTLATAAYNTKFSAALNGAFVEEKSVILMMRELRRLADTRELKPQRHEPLKAKTTLPGMFDATAYMFRLAGNVLGKIMIQARSRLGLDARSWRVHIGNGSVENFVPGQTTELKLAEGMWAADPFLFRWNNEDYIFFECFPNNRQNAWISVAKLADNKVELLGTCLRTSYHLSYPFIFNDGGDIFMIPETHQTNRVEVWRCTQFPLRWELYATTLEGQSPADTIMFRTDGQWWLLTSLSDHYAYMDHCSELYAFAVDGPALRSVVPHKRNPVIIGSDVARNAGRVHVVGDRLLRPSQCNSNGTYGYGLNIQEITKIDSNEYAESAVRLVRPDFMSGIVGCHHIDILGDRFVIDLCKAR</sequence>
<dbReference type="Pfam" id="PF24793">
    <property type="entry name" value="GINT1_N"/>
    <property type="match status" value="1"/>
</dbReference>
<protein>
    <recommendedName>
        <fullName evidence="1">Glucosamine inositolphosphorylceramide transferase 1 N-terminal domain-containing protein</fullName>
    </recommendedName>
</protein>
<reference evidence="3" key="1">
    <citation type="journal article" date="2017" name="Int J Environ Stud">
        <title>Does the Miocene-Pliocene relict legume Oxytropis triphylla form nitrogen-fixing nodules with a combination of bacterial strains?</title>
        <authorList>
            <person name="Safronova V."/>
            <person name="Belimov A."/>
            <person name="Sazanova A."/>
            <person name="Kuznetsova I."/>
            <person name="Popova J."/>
            <person name="Andronov E."/>
            <person name="Verkhozina A."/>
            <person name="Tikhonovich I."/>
        </authorList>
    </citation>
    <scope>NUCLEOTIDE SEQUENCE [LARGE SCALE GENOMIC DNA]</scope>
    <source>
        <strain evidence="3">Tri-38</strain>
    </source>
</reference>
<organism evidence="2 3">
    <name type="scientific">Phyllobacterium zundukense</name>
    <dbReference type="NCBI Taxonomy" id="1867719"/>
    <lineage>
        <taxon>Bacteria</taxon>
        <taxon>Pseudomonadati</taxon>
        <taxon>Pseudomonadota</taxon>
        <taxon>Alphaproteobacteria</taxon>
        <taxon>Hyphomicrobiales</taxon>
        <taxon>Phyllobacteriaceae</taxon>
        <taxon>Phyllobacterium</taxon>
    </lineage>
</organism>
<proteinExistence type="predicted"/>
<feature type="domain" description="Glucosamine inositolphosphorylceramide transferase 1 N-terminal" evidence="1">
    <location>
        <begin position="282"/>
        <end position="490"/>
    </location>
</feature>
<dbReference type="RefSeq" id="WP_100000102.1">
    <property type="nucleotide sequence ID" value="NZ_CP017940.1"/>
</dbReference>
<keyword evidence="3" id="KW-1185">Reference proteome</keyword>
<dbReference type="KEGG" id="pht:BLM14_14620"/>